<evidence type="ECO:0000256" key="8">
    <source>
        <dbReference type="ARBA" id="ARBA00039866"/>
    </source>
</evidence>
<keyword evidence="3 15" id="KW-0808">Transferase</keyword>
<evidence type="ECO:0000313" key="14">
    <source>
        <dbReference type="EMBL" id="KPX68321.1"/>
    </source>
</evidence>
<dbReference type="InterPro" id="IPR052351">
    <property type="entry name" value="Ornithine_N-alpha-AT"/>
</dbReference>
<dbReference type="Gene3D" id="3.40.630.30">
    <property type="match status" value="1"/>
</dbReference>
<dbReference type="SMART" id="SM00563">
    <property type="entry name" value="PlsC"/>
    <property type="match status" value="1"/>
</dbReference>
<evidence type="ECO:0000313" key="15">
    <source>
        <dbReference type="EMBL" id="RMS55067.1"/>
    </source>
</evidence>
<reference evidence="14 16" key="1">
    <citation type="submission" date="2015-09" db="EMBL/GenBank/DDBJ databases">
        <title>Genome announcement of multiple Pseudomonas syringae strains.</title>
        <authorList>
            <person name="Thakur S."/>
            <person name="Wang P.W."/>
            <person name="Gong Y."/>
            <person name="Weir B.S."/>
            <person name="Guttman D.S."/>
        </authorList>
    </citation>
    <scope>NUCLEOTIDE SEQUENCE [LARGE SCALE GENOMIC DNA]</scope>
    <source>
        <strain evidence="14 16">ICMP7840</strain>
    </source>
</reference>
<dbReference type="SUPFAM" id="SSF69593">
    <property type="entry name" value="Glycerol-3-phosphate (1)-acyltransferase"/>
    <property type="match status" value="1"/>
</dbReference>
<sequence>MEIRMTQIARIRDNTSERRLQAERLIGASALQEAQALRFSVFSEEFNARLNGAEQGLDIDDYDVHCSHIGVRDLNTGRLVATTRLLDHNAASTLGRFYSEEEFSLHGLVHLQGPILELGRTCVDPAYRNGGTIAVLWSELAEVLNEGGYSYLMGCASIPMHDGGIQAHAIMQRLRERYLCNEHLRAEPKNPLPTLDIPSNVICDAPGCQDLWRTLLGRRFPGRRRLHPAQARRSVPALRPPLQGGRVMSRARGYARVVRVLLVVALGLTIAGAFAVLERTRIGGSMERRQRWSRWFMARLTNALPFRVTVTGQLPTQPMLWVSNHVSWTDIALLGMLAPLSFLSKAEVRTWPVAGWLALKAGTLFIRRGSGDSRLIQKQMCNHLQQGNALLIFPEGTTTDGRSLRTFHGRLLSSAIEAGVPIQPVAIGYSRDGKPDPIAPFIGDDDLLSHLRRLFANEQSDVHIHLLTPIPTADQERAALAFKAQQAVQVALFGEPVTGESVIGKQVSGEPAQPSEVASRSARAA</sequence>
<evidence type="ECO:0000256" key="5">
    <source>
        <dbReference type="ARBA" id="ARBA00023315"/>
    </source>
</evidence>
<accession>A0A0P9XUQ4</accession>
<evidence type="ECO:0000313" key="17">
    <source>
        <dbReference type="Proteomes" id="UP000270873"/>
    </source>
</evidence>
<dbReference type="GO" id="GO:0043810">
    <property type="term" value="F:ornithine-acyl [acyl carrier protein] N-acyltransferase activity"/>
    <property type="evidence" value="ECO:0007669"/>
    <property type="project" value="UniProtKB-EC"/>
</dbReference>
<keyword evidence="12" id="KW-0472">Membrane</keyword>
<comment type="pathway">
    <text evidence="1">Lipid metabolism.</text>
</comment>
<evidence type="ECO:0000313" key="16">
    <source>
        <dbReference type="Proteomes" id="UP000050469"/>
    </source>
</evidence>
<dbReference type="AlphaFoldDB" id="A0A0P9XUQ4"/>
<keyword evidence="12" id="KW-0812">Transmembrane</keyword>
<proteinExistence type="inferred from homology"/>
<evidence type="ECO:0000256" key="6">
    <source>
        <dbReference type="ARBA" id="ARBA00038095"/>
    </source>
</evidence>
<name>A0A0P9XUQ4_PSEA0</name>
<dbReference type="Proteomes" id="UP000270873">
    <property type="component" value="Unassembled WGS sequence"/>
</dbReference>
<organism evidence="14 16">
    <name type="scientific">Pseudomonas amygdali pv. photiniae</name>
    <dbReference type="NCBI Taxonomy" id="251724"/>
    <lineage>
        <taxon>Bacteria</taxon>
        <taxon>Pseudomonadati</taxon>
        <taxon>Pseudomonadota</taxon>
        <taxon>Gammaproteobacteria</taxon>
        <taxon>Pseudomonadales</taxon>
        <taxon>Pseudomonadaceae</taxon>
        <taxon>Pseudomonas</taxon>
        <taxon>Pseudomonas amygdali</taxon>
    </lineage>
</organism>
<dbReference type="InterPro" id="IPR002123">
    <property type="entry name" value="Plipid/glycerol_acylTrfase"/>
</dbReference>
<reference evidence="15 17" key="2">
    <citation type="submission" date="2018-08" db="EMBL/GenBank/DDBJ databases">
        <title>Recombination of ecologically and evolutionarily significant loci maintains genetic cohesion in the Pseudomonas syringae species complex.</title>
        <authorList>
            <person name="Dillon M."/>
            <person name="Thakur S."/>
            <person name="Almeida R.N.D."/>
            <person name="Weir B.S."/>
            <person name="Guttman D.S."/>
        </authorList>
    </citation>
    <scope>NUCLEOTIDE SEQUENCE [LARGE SCALE GENOMIC DNA]</scope>
    <source>
        <strain evidence="15 17">ICMP 7847</strain>
    </source>
</reference>
<dbReference type="SUPFAM" id="SSF55729">
    <property type="entry name" value="Acyl-CoA N-acyltransferases (Nat)"/>
    <property type="match status" value="1"/>
</dbReference>
<comment type="similarity">
    <text evidence="6">Belongs to the acetyltransferase family. OlsB subfamily.</text>
</comment>
<evidence type="ECO:0000256" key="9">
    <source>
        <dbReference type="ARBA" id="ARBA00045724"/>
    </source>
</evidence>
<dbReference type="Pfam" id="PF13444">
    <property type="entry name" value="Acetyltransf_5"/>
    <property type="match status" value="1"/>
</dbReference>
<evidence type="ECO:0000256" key="1">
    <source>
        <dbReference type="ARBA" id="ARBA00005189"/>
    </source>
</evidence>
<dbReference type="EMBL" id="RBSP01000040">
    <property type="protein sequence ID" value="RMS55067.1"/>
    <property type="molecule type" value="Genomic_DNA"/>
</dbReference>
<evidence type="ECO:0000256" key="7">
    <source>
        <dbReference type="ARBA" id="ARBA00039058"/>
    </source>
</evidence>
<dbReference type="PATRIC" id="fig|251724.3.peg.5851"/>
<dbReference type="Proteomes" id="UP000050469">
    <property type="component" value="Unassembled WGS sequence"/>
</dbReference>
<evidence type="ECO:0000256" key="3">
    <source>
        <dbReference type="ARBA" id="ARBA00022679"/>
    </source>
</evidence>
<comment type="catalytic activity">
    <reaction evidence="10">
        <text>a (3R)-hydroxyacyl-[ACP] + L-ornithine = a lyso-ornithine lipid + holo-[ACP] + H(+)</text>
        <dbReference type="Rhea" id="RHEA:20633"/>
        <dbReference type="Rhea" id="RHEA-COMP:9685"/>
        <dbReference type="Rhea" id="RHEA-COMP:9945"/>
        <dbReference type="ChEBI" id="CHEBI:15378"/>
        <dbReference type="ChEBI" id="CHEBI:46911"/>
        <dbReference type="ChEBI" id="CHEBI:64479"/>
        <dbReference type="ChEBI" id="CHEBI:78827"/>
        <dbReference type="ChEBI" id="CHEBI:138482"/>
        <dbReference type="EC" id="2.3.2.30"/>
    </reaction>
    <physiologicalReaction direction="left-to-right" evidence="10">
        <dbReference type="Rhea" id="RHEA:20634"/>
    </physiologicalReaction>
</comment>
<evidence type="ECO:0000256" key="4">
    <source>
        <dbReference type="ARBA" id="ARBA00023098"/>
    </source>
</evidence>
<evidence type="ECO:0000256" key="2">
    <source>
        <dbReference type="ARBA" id="ARBA00022516"/>
    </source>
</evidence>
<gene>
    <name evidence="14" type="ORF">ALO53_04148</name>
    <name evidence="15" type="ORF">ALP66_103255</name>
</gene>
<dbReference type="Pfam" id="PF01553">
    <property type="entry name" value="Acyltransferase"/>
    <property type="match status" value="1"/>
</dbReference>
<dbReference type="PANTHER" id="PTHR37323:SF1">
    <property type="entry name" value="L-ORNITHINE N(ALPHA)-ACYLTRANSFERASE"/>
    <property type="match status" value="1"/>
</dbReference>
<dbReference type="GO" id="GO:0006629">
    <property type="term" value="P:lipid metabolic process"/>
    <property type="evidence" value="ECO:0007669"/>
    <property type="project" value="UniProtKB-KW"/>
</dbReference>
<evidence type="ECO:0000256" key="11">
    <source>
        <dbReference type="SAM" id="MobiDB-lite"/>
    </source>
</evidence>
<feature type="transmembrane region" description="Helical" evidence="12">
    <location>
        <begin position="257"/>
        <end position="277"/>
    </location>
</feature>
<evidence type="ECO:0000259" key="13">
    <source>
        <dbReference type="SMART" id="SM00563"/>
    </source>
</evidence>
<feature type="domain" description="Phospholipid/glycerol acyltransferase" evidence="13">
    <location>
        <begin position="319"/>
        <end position="430"/>
    </location>
</feature>
<keyword evidence="2" id="KW-0444">Lipid biosynthesis</keyword>
<comment type="caution">
    <text evidence="14">The sequence shown here is derived from an EMBL/GenBank/DDBJ whole genome shotgun (WGS) entry which is preliminary data.</text>
</comment>
<keyword evidence="5 15" id="KW-0012">Acyltransferase</keyword>
<dbReference type="InterPro" id="IPR016181">
    <property type="entry name" value="Acyl_CoA_acyltransferase"/>
</dbReference>
<feature type="region of interest" description="Disordered" evidence="11">
    <location>
        <begin position="505"/>
        <end position="525"/>
    </location>
</feature>
<comment type="function">
    <text evidence="9">Catalyzes the first step in the biosynthesis of ornithine lipids, which are phosphorus-free membrane lipids. Catalyzes the 3-hydroxyacyl-acyl carrier protein-dependent acylation of ornithine to form lyso-ornithine lipid (LOL).</text>
</comment>
<dbReference type="PANTHER" id="PTHR37323">
    <property type="entry name" value="GCN5-RELATED N-ACETYLTRANSFERASE"/>
    <property type="match status" value="1"/>
</dbReference>
<dbReference type="EC" id="2.3.2.30" evidence="7"/>
<keyword evidence="4" id="KW-0443">Lipid metabolism</keyword>
<dbReference type="CDD" id="cd07989">
    <property type="entry name" value="LPLAT_AGPAT-like"/>
    <property type="match status" value="1"/>
</dbReference>
<protein>
    <recommendedName>
        <fullName evidence="8">L-ornithine N(alpha)-acyltransferase</fullName>
        <ecNumber evidence="7">2.3.2.30</ecNumber>
    </recommendedName>
</protein>
<evidence type="ECO:0000256" key="10">
    <source>
        <dbReference type="ARBA" id="ARBA00047785"/>
    </source>
</evidence>
<keyword evidence="12" id="KW-1133">Transmembrane helix</keyword>
<dbReference type="EMBL" id="LJQO01000342">
    <property type="protein sequence ID" value="KPX68321.1"/>
    <property type="molecule type" value="Genomic_DNA"/>
</dbReference>
<evidence type="ECO:0000256" key="12">
    <source>
        <dbReference type="SAM" id="Phobius"/>
    </source>
</evidence>